<organism evidence="2 4">
    <name type="scientific">Thyridium curvatum</name>
    <dbReference type="NCBI Taxonomy" id="1093900"/>
    <lineage>
        <taxon>Eukaryota</taxon>
        <taxon>Fungi</taxon>
        <taxon>Dikarya</taxon>
        <taxon>Ascomycota</taxon>
        <taxon>Pezizomycotina</taxon>
        <taxon>Sordariomycetes</taxon>
        <taxon>Sordariomycetidae</taxon>
        <taxon>Thyridiales</taxon>
        <taxon>Thyridiaceae</taxon>
        <taxon>Thyridium</taxon>
    </lineage>
</organism>
<dbReference type="RefSeq" id="XP_030990750.1">
    <property type="nucleotide sequence ID" value="XM_031135585.1"/>
</dbReference>
<dbReference type="Proteomes" id="UP000319257">
    <property type="component" value="Unassembled WGS sequence"/>
</dbReference>
<comment type="caution">
    <text evidence="2">The sequence shown here is derived from an EMBL/GenBank/DDBJ whole genome shotgun (WGS) entry which is preliminary data.</text>
</comment>
<gene>
    <name evidence="2" type="ORF">E0L32_001499</name>
    <name evidence="3" type="ORF">E0L32_001700</name>
</gene>
<evidence type="ECO:0008006" key="5">
    <source>
        <dbReference type="Google" id="ProtNLM"/>
    </source>
</evidence>
<keyword evidence="4" id="KW-1185">Reference proteome</keyword>
<dbReference type="Pfam" id="PF11905">
    <property type="entry name" value="DUF3425"/>
    <property type="match status" value="1"/>
</dbReference>
<dbReference type="PANTHER" id="PTHR37012">
    <property type="entry name" value="B-ZIP TRANSCRIPTION FACTOR (EUROFUNG)-RELATED"/>
    <property type="match status" value="1"/>
</dbReference>
<dbReference type="EMBL" id="SKBQ01000006">
    <property type="protein sequence ID" value="TPX09039.1"/>
    <property type="molecule type" value="Genomic_DNA"/>
</dbReference>
<dbReference type="GeneID" id="41968946"/>
<feature type="region of interest" description="Disordered" evidence="1">
    <location>
        <begin position="24"/>
        <end position="43"/>
    </location>
</feature>
<reference evidence="2 4" key="1">
    <citation type="submission" date="2019-06" db="EMBL/GenBank/DDBJ databases">
        <title>Draft genome sequence of the filamentous fungus Phialemoniopsis curvata isolated from diesel fuel.</title>
        <authorList>
            <person name="Varaljay V.A."/>
            <person name="Lyon W.J."/>
            <person name="Crouch A.L."/>
            <person name="Drake C.E."/>
            <person name="Hollomon J.M."/>
            <person name="Nadeau L.J."/>
            <person name="Nunn H.S."/>
            <person name="Stevenson B.S."/>
            <person name="Bojanowski C.L."/>
            <person name="Crookes-Goodson W.J."/>
        </authorList>
    </citation>
    <scope>NUCLEOTIDE SEQUENCE [LARGE SCALE GENOMIC DNA]</scope>
    <source>
        <strain evidence="2 4">D216</strain>
    </source>
</reference>
<accession>A0A507AVR6</accession>
<dbReference type="CDD" id="cd14688">
    <property type="entry name" value="bZIP_YAP"/>
    <property type="match status" value="1"/>
</dbReference>
<dbReference type="AlphaFoldDB" id="A0A507AVR6"/>
<dbReference type="PANTHER" id="PTHR37012:SF2">
    <property type="entry name" value="BZIP DOMAIN-CONTAINING PROTEIN-RELATED"/>
    <property type="match status" value="1"/>
</dbReference>
<protein>
    <recommendedName>
        <fullName evidence="5">BZIP domain-containing protein</fullName>
    </recommendedName>
</protein>
<dbReference type="EMBL" id="SKBQ01000006">
    <property type="protein sequence ID" value="TPX09240.1"/>
    <property type="molecule type" value="Genomic_DNA"/>
</dbReference>
<evidence type="ECO:0000313" key="3">
    <source>
        <dbReference type="EMBL" id="TPX09240.1"/>
    </source>
</evidence>
<name>A0A507AVR6_9PEZI</name>
<dbReference type="STRING" id="1093900.A0A507AVR6"/>
<evidence type="ECO:0000256" key="1">
    <source>
        <dbReference type="SAM" id="MobiDB-lite"/>
    </source>
</evidence>
<dbReference type="InterPro" id="IPR021833">
    <property type="entry name" value="DUF3425"/>
</dbReference>
<dbReference type="InParanoid" id="A0A507AVR6"/>
<evidence type="ECO:0000313" key="2">
    <source>
        <dbReference type="EMBL" id="TPX09039.1"/>
    </source>
</evidence>
<dbReference type="OrthoDB" id="4161589at2759"/>
<proteinExistence type="predicted"/>
<sequence>MTKPNGARSVASMSLEEVYRKRAIDRENQRAFRSRQKRRIDELEGERNDLKELLAIANEQIERLKTTNAELLETIRSAQAVLGSFGPGANVTGSPGGVDVASLEQQSPPQVQQGQGAAYNLRAQQEPTPPYSVSVQELTDKNTAVVDPSTGISFDLSQLEELDASFQFWDDVSFHCEWFRDAWQILRFPNTDPFPSAGGALASNALSFAFPTPTMLDHIQDASSLPMLLDQPPQLPVWERLPLHVEPTTKLDASLLRIIEAGRRQLATVGQMPELTEDAPGAASFPSVASLLNPGAPGNQKNAIAAAVGHDCRILVTARGLPERIAFMYNMCRLIRWLVSPTRANYESLPESLRPVGAQLATPHPVWIDLLVWPRARERAIREMDWSQFERFKAECPISANWGREPSEVLRASEDKTELSLSPEFERHVRDLRNWTVGKDTAKLFPCFDCLPTEVQR</sequence>
<evidence type="ECO:0000313" key="4">
    <source>
        <dbReference type="Proteomes" id="UP000319257"/>
    </source>
</evidence>